<feature type="transmembrane region" description="Helical" evidence="9">
    <location>
        <begin position="141"/>
        <end position="159"/>
    </location>
</feature>
<comment type="similarity">
    <text evidence="8">Belongs to the binding-protein-dependent transport system permease family. LivHM subfamily.</text>
</comment>
<dbReference type="OrthoDB" id="25113at2"/>
<evidence type="ECO:0000256" key="6">
    <source>
        <dbReference type="ARBA" id="ARBA00022989"/>
    </source>
</evidence>
<dbReference type="Pfam" id="PF02653">
    <property type="entry name" value="BPD_transp_2"/>
    <property type="match status" value="1"/>
</dbReference>
<dbReference type="RefSeq" id="WP_073104458.1">
    <property type="nucleotide sequence ID" value="NZ_FQXE01000008.1"/>
</dbReference>
<dbReference type="PANTHER" id="PTHR11795:SF450">
    <property type="entry name" value="ABC TRANSPORTER PERMEASE PROTEIN"/>
    <property type="match status" value="1"/>
</dbReference>
<evidence type="ECO:0000256" key="2">
    <source>
        <dbReference type="ARBA" id="ARBA00022448"/>
    </source>
</evidence>
<protein>
    <submittedName>
        <fullName evidence="10">Amino acid/amide ABC transporter membrane protein 1, HAAT family (TC 3.A.1.4.-)</fullName>
    </submittedName>
</protein>
<dbReference type="GO" id="GO:0022857">
    <property type="term" value="F:transmembrane transporter activity"/>
    <property type="evidence" value="ECO:0007669"/>
    <property type="project" value="InterPro"/>
</dbReference>
<reference evidence="10 11" key="1">
    <citation type="submission" date="2016-11" db="EMBL/GenBank/DDBJ databases">
        <authorList>
            <person name="Jaros S."/>
            <person name="Januszkiewicz K."/>
            <person name="Wedrychowicz H."/>
        </authorList>
    </citation>
    <scope>NUCLEOTIDE SEQUENCE [LARGE SCALE GENOMIC DNA]</scope>
    <source>
        <strain evidence="10 11">CGMCC 1.10190</strain>
    </source>
</reference>
<dbReference type="AlphaFoldDB" id="A0A1M5Y982"/>
<evidence type="ECO:0000313" key="10">
    <source>
        <dbReference type="EMBL" id="SHI08516.1"/>
    </source>
</evidence>
<evidence type="ECO:0000256" key="7">
    <source>
        <dbReference type="ARBA" id="ARBA00023136"/>
    </source>
</evidence>
<sequence length="291" mass="31066">MENVIQQLIFGLSVGSTYALIALAITLVFRGMDVINFAQGEFFMAGAFMGFVFHVDLGLSMWLALPLSMASAFILGSLLERIFLRKLEENANGLSLLVMTIALFIMLRSVAQLIFGSSAYRFPAMTDGVLRFGGIQISAQYAIVIAATFIIMALLYVLFTKTALGLSLRAVAQDKTTARMMGINVSRVNNITFGLCSVLGAVAGIVYAPIAVLTFDMGQLIILKGFTAALLGGLGLVSGAVLGGFTLGVIEQYGTLLLASAYKDLVSFSILLLIILVKPNGLLGKKQIQKV</sequence>
<evidence type="ECO:0000313" key="11">
    <source>
        <dbReference type="Proteomes" id="UP000184226"/>
    </source>
</evidence>
<gene>
    <name evidence="10" type="ORF">SAMN04488135_108158</name>
</gene>
<feature type="transmembrane region" description="Helical" evidence="9">
    <location>
        <begin position="96"/>
        <end position="120"/>
    </location>
</feature>
<keyword evidence="6 9" id="KW-1133">Transmembrane helix</keyword>
<organism evidence="10 11">
    <name type="scientific">Pollutimonas bauzanensis</name>
    <dbReference type="NCBI Taxonomy" id="658167"/>
    <lineage>
        <taxon>Bacteria</taxon>
        <taxon>Pseudomonadati</taxon>
        <taxon>Pseudomonadota</taxon>
        <taxon>Betaproteobacteria</taxon>
        <taxon>Burkholderiales</taxon>
        <taxon>Alcaligenaceae</taxon>
        <taxon>Pollutimonas</taxon>
    </lineage>
</organism>
<name>A0A1M5Y982_9BURK</name>
<evidence type="ECO:0000256" key="3">
    <source>
        <dbReference type="ARBA" id="ARBA00022475"/>
    </source>
</evidence>
<keyword evidence="4 9" id="KW-0812">Transmembrane</keyword>
<keyword evidence="7 9" id="KW-0472">Membrane</keyword>
<evidence type="ECO:0000256" key="8">
    <source>
        <dbReference type="ARBA" id="ARBA00037998"/>
    </source>
</evidence>
<dbReference type="PANTHER" id="PTHR11795">
    <property type="entry name" value="BRANCHED-CHAIN AMINO ACID TRANSPORT SYSTEM PERMEASE PROTEIN LIVH"/>
    <property type="match status" value="1"/>
</dbReference>
<feature type="transmembrane region" description="Helical" evidence="9">
    <location>
        <begin position="227"/>
        <end position="250"/>
    </location>
</feature>
<comment type="subcellular location">
    <subcellularLocation>
        <location evidence="1">Cell membrane</location>
        <topology evidence="1">Multi-pass membrane protein</topology>
    </subcellularLocation>
</comment>
<evidence type="ECO:0000256" key="5">
    <source>
        <dbReference type="ARBA" id="ARBA00022970"/>
    </source>
</evidence>
<dbReference type="EMBL" id="FQXE01000008">
    <property type="protein sequence ID" value="SHI08516.1"/>
    <property type="molecule type" value="Genomic_DNA"/>
</dbReference>
<keyword evidence="3" id="KW-1003">Cell membrane</keyword>
<evidence type="ECO:0000256" key="4">
    <source>
        <dbReference type="ARBA" id="ARBA00022692"/>
    </source>
</evidence>
<feature type="transmembrane region" description="Helical" evidence="9">
    <location>
        <begin position="62"/>
        <end position="84"/>
    </location>
</feature>
<evidence type="ECO:0000256" key="1">
    <source>
        <dbReference type="ARBA" id="ARBA00004651"/>
    </source>
</evidence>
<dbReference type="InterPro" id="IPR001851">
    <property type="entry name" value="ABC_transp_permease"/>
</dbReference>
<dbReference type="Proteomes" id="UP000184226">
    <property type="component" value="Unassembled WGS sequence"/>
</dbReference>
<proteinExistence type="inferred from homology"/>
<accession>A0A1M5Y982</accession>
<dbReference type="InterPro" id="IPR052157">
    <property type="entry name" value="BCAA_transport_permease"/>
</dbReference>
<dbReference type="GO" id="GO:0006865">
    <property type="term" value="P:amino acid transport"/>
    <property type="evidence" value="ECO:0007669"/>
    <property type="project" value="UniProtKB-KW"/>
</dbReference>
<evidence type="ECO:0000256" key="9">
    <source>
        <dbReference type="SAM" id="Phobius"/>
    </source>
</evidence>
<dbReference type="GO" id="GO:0005886">
    <property type="term" value="C:plasma membrane"/>
    <property type="evidence" value="ECO:0007669"/>
    <property type="project" value="UniProtKB-SubCell"/>
</dbReference>
<feature type="transmembrane region" description="Helical" evidence="9">
    <location>
        <begin position="191"/>
        <end position="215"/>
    </location>
</feature>
<dbReference type="CDD" id="cd06582">
    <property type="entry name" value="TM_PBP1_LivH_like"/>
    <property type="match status" value="1"/>
</dbReference>
<keyword evidence="5" id="KW-0029">Amino-acid transport</keyword>
<feature type="transmembrane region" description="Helical" evidence="9">
    <location>
        <begin position="256"/>
        <end position="277"/>
    </location>
</feature>
<keyword evidence="11" id="KW-1185">Reference proteome</keyword>
<feature type="transmembrane region" description="Helical" evidence="9">
    <location>
        <begin position="7"/>
        <end position="29"/>
    </location>
</feature>
<keyword evidence="2" id="KW-0813">Transport</keyword>
<dbReference type="STRING" id="658167.SAMN04488135_108158"/>